<evidence type="ECO:0000256" key="8">
    <source>
        <dbReference type="SAM" id="MobiDB-lite"/>
    </source>
</evidence>
<dbReference type="PROSITE" id="PS00463">
    <property type="entry name" value="ZN2_CY6_FUNGAL_1"/>
    <property type="match status" value="1"/>
</dbReference>
<feature type="domain" description="Zn(2)-C6 fungal-type" evidence="9">
    <location>
        <begin position="20"/>
        <end position="50"/>
    </location>
</feature>
<dbReference type="Pfam" id="PF00172">
    <property type="entry name" value="Zn_clus"/>
    <property type="match status" value="1"/>
</dbReference>
<reference evidence="10" key="1">
    <citation type="submission" date="2021-07" db="EMBL/GenBank/DDBJ databases">
        <authorList>
            <person name="Branca A.L. A."/>
        </authorList>
    </citation>
    <scope>NUCLEOTIDE SEQUENCE</scope>
</reference>
<protein>
    <recommendedName>
        <fullName evidence="9">Zn(2)-C6 fungal-type domain-containing protein</fullName>
    </recommendedName>
</protein>
<evidence type="ECO:0000256" key="3">
    <source>
        <dbReference type="ARBA" id="ARBA00022833"/>
    </source>
</evidence>
<keyword evidence="6" id="KW-0804">Transcription</keyword>
<accession>A0A9W4I004</accession>
<keyword evidence="3" id="KW-0862">Zinc</keyword>
<gene>
    <name evidence="10" type="ORF">POLS_LOCUS6782</name>
</gene>
<keyword evidence="7" id="KW-0539">Nucleus</keyword>
<comment type="caution">
    <text evidence="10">The sequence shown here is derived from an EMBL/GenBank/DDBJ whole genome shotgun (WGS) entry which is preliminary data.</text>
</comment>
<dbReference type="GO" id="GO:0000981">
    <property type="term" value="F:DNA-binding transcription factor activity, RNA polymerase II-specific"/>
    <property type="evidence" value="ECO:0007669"/>
    <property type="project" value="InterPro"/>
</dbReference>
<feature type="region of interest" description="Disordered" evidence="8">
    <location>
        <begin position="773"/>
        <end position="811"/>
    </location>
</feature>
<name>A0A9W4I004_PENOL</name>
<dbReference type="InterPro" id="IPR001138">
    <property type="entry name" value="Zn2Cys6_DnaBD"/>
</dbReference>
<dbReference type="CDD" id="cd00067">
    <property type="entry name" value="GAL4"/>
    <property type="match status" value="1"/>
</dbReference>
<dbReference type="SUPFAM" id="SSF57701">
    <property type="entry name" value="Zn2/Cys6 DNA-binding domain"/>
    <property type="match status" value="1"/>
</dbReference>
<evidence type="ECO:0000256" key="1">
    <source>
        <dbReference type="ARBA" id="ARBA00004123"/>
    </source>
</evidence>
<dbReference type="GO" id="GO:0006351">
    <property type="term" value="P:DNA-templated transcription"/>
    <property type="evidence" value="ECO:0007669"/>
    <property type="project" value="InterPro"/>
</dbReference>
<dbReference type="InterPro" id="IPR007219">
    <property type="entry name" value="XnlR_reg_dom"/>
</dbReference>
<dbReference type="GO" id="GO:0005634">
    <property type="term" value="C:nucleus"/>
    <property type="evidence" value="ECO:0007669"/>
    <property type="project" value="UniProtKB-SubCell"/>
</dbReference>
<organism evidence="10 11">
    <name type="scientific">Penicillium olsonii</name>
    <dbReference type="NCBI Taxonomy" id="99116"/>
    <lineage>
        <taxon>Eukaryota</taxon>
        <taxon>Fungi</taxon>
        <taxon>Dikarya</taxon>
        <taxon>Ascomycota</taxon>
        <taxon>Pezizomycotina</taxon>
        <taxon>Eurotiomycetes</taxon>
        <taxon>Eurotiomycetidae</taxon>
        <taxon>Eurotiales</taxon>
        <taxon>Aspergillaceae</taxon>
        <taxon>Penicillium</taxon>
    </lineage>
</organism>
<dbReference type="InterPro" id="IPR051615">
    <property type="entry name" value="Transcr_Regulatory_Elem"/>
</dbReference>
<evidence type="ECO:0000313" key="11">
    <source>
        <dbReference type="Proteomes" id="UP001153618"/>
    </source>
</evidence>
<evidence type="ECO:0000256" key="4">
    <source>
        <dbReference type="ARBA" id="ARBA00023015"/>
    </source>
</evidence>
<keyword evidence="11" id="KW-1185">Reference proteome</keyword>
<proteinExistence type="predicted"/>
<dbReference type="CDD" id="cd12148">
    <property type="entry name" value="fungal_TF_MHR"/>
    <property type="match status" value="1"/>
</dbReference>
<evidence type="ECO:0000256" key="6">
    <source>
        <dbReference type="ARBA" id="ARBA00023163"/>
    </source>
</evidence>
<keyword evidence="2" id="KW-0479">Metal-binding</keyword>
<dbReference type="PANTHER" id="PTHR31313:SF77">
    <property type="entry name" value="ZN(II)2CYS6 TRANSCRIPTION FACTOR (EUROFUNG)"/>
    <property type="match status" value="1"/>
</dbReference>
<dbReference type="SMART" id="SM00066">
    <property type="entry name" value="GAL4"/>
    <property type="match status" value="1"/>
</dbReference>
<dbReference type="OrthoDB" id="2154091at2759"/>
<evidence type="ECO:0000256" key="5">
    <source>
        <dbReference type="ARBA" id="ARBA00023125"/>
    </source>
</evidence>
<dbReference type="Gene3D" id="4.10.240.10">
    <property type="entry name" value="Zn(2)-C6 fungal-type DNA-binding domain"/>
    <property type="match status" value="1"/>
</dbReference>
<dbReference type="GO" id="GO:0008270">
    <property type="term" value="F:zinc ion binding"/>
    <property type="evidence" value="ECO:0007669"/>
    <property type="project" value="InterPro"/>
</dbReference>
<dbReference type="PANTHER" id="PTHR31313">
    <property type="entry name" value="TY1 ENHANCER ACTIVATOR"/>
    <property type="match status" value="1"/>
</dbReference>
<dbReference type="Proteomes" id="UP001153618">
    <property type="component" value="Unassembled WGS sequence"/>
</dbReference>
<dbReference type="Pfam" id="PF04082">
    <property type="entry name" value="Fungal_trans"/>
    <property type="match status" value="1"/>
</dbReference>
<dbReference type="GO" id="GO:0003677">
    <property type="term" value="F:DNA binding"/>
    <property type="evidence" value="ECO:0007669"/>
    <property type="project" value="UniProtKB-KW"/>
</dbReference>
<sequence>MPKSGIQTKASGKRHHASMACVACRESKVKCDGGDPKCSSCTIKHRECRYQAVDKRKLPLRVAIELLSSRVDQLCIFIRANGLEIPPMSPEKDTALTKVLDVLGLTEVHSSSVPASTQEPDLSGSRMSIEHLISNAMNPGPPAAHTVAASESNGIWAQTSPDDTSQTSHASLIQIHSPHDVPTLPLFTEADDLGVSAAEHLVAPEDHPNNLLGNWDWTMDLGTSLTPPSSENQELNTEALQLPLGTAEVTSPFEPPVAQIAAVSDIDIKSTEEIEDLIDELSDRVGTLRFGPEGQSYFYGPTSTFNLADDDAPASGRRTSRTFNQDDMESVISIPTALERHLLSLYFTWQDPSFHVIDREMFEKQRSAYSRGEKTPYYSEALLHAMCSLGAAFETRYHPSFVTFPKSLGDFLGDRAKGLLEAELDTPSVATVQALIILSSHEIGNGSDTRGWLYSGMALRLAFDLALHIDLSSYVAKGSVTEADAKLRRTVFWAAYMVDQSVLSIHPYSLHALISFRNTSLVGFYLGRPFYTNMEDVTVPKPDGSLQHRQPHNWTPYACPIPFTDNLKSVDFIEAVSQHEIMLCELMAPCGYFLYGTADIPRSKLQPLNERIVTKLLDWKAQLPSPLQIDLNDHTSPYLPHVLLLHHRPWMSKGYLQPQPPKGPGYTHAREMCISSAISIAKILVLYETRYTLRRINVKAVSITSSAVLLLLFAAVSRYQTPENDNITAHLSTCFRALDEFSLSWQSANRAKDLLVRLQHKWEVRTRASKPNRAFDGAGYPPRKRFRKLNGSDPPNSVNEGAPSARVGPRDLHEDSGLGWMLRLSGQLPSDGDEDLFSFVANTEIPHAGYEGA</sequence>
<evidence type="ECO:0000313" key="10">
    <source>
        <dbReference type="EMBL" id="CAG8175482.1"/>
    </source>
</evidence>
<evidence type="ECO:0000259" key="9">
    <source>
        <dbReference type="PROSITE" id="PS50048"/>
    </source>
</evidence>
<dbReference type="EMBL" id="CAJVOS010000038">
    <property type="protein sequence ID" value="CAG8175482.1"/>
    <property type="molecule type" value="Genomic_DNA"/>
</dbReference>
<dbReference type="AlphaFoldDB" id="A0A9W4I004"/>
<evidence type="ECO:0000256" key="7">
    <source>
        <dbReference type="ARBA" id="ARBA00023242"/>
    </source>
</evidence>
<comment type="subcellular location">
    <subcellularLocation>
        <location evidence="1">Nucleus</location>
    </subcellularLocation>
</comment>
<dbReference type="PROSITE" id="PS50048">
    <property type="entry name" value="ZN2_CY6_FUNGAL_2"/>
    <property type="match status" value="1"/>
</dbReference>
<keyword evidence="5" id="KW-0238">DNA-binding</keyword>
<keyword evidence="4" id="KW-0805">Transcription regulation</keyword>
<evidence type="ECO:0000256" key="2">
    <source>
        <dbReference type="ARBA" id="ARBA00022723"/>
    </source>
</evidence>
<dbReference type="InterPro" id="IPR036864">
    <property type="entry name" value="Zn2-C6_fun-type_DNA-bd_sf"/>
</dbReference>